<dbReference type="RefSeq" id="WP_192376593.1">
    <property type="nucleotide sequence ID" value="NZ_CAJHIV010000001.1"/>
</dbReference>
<sequence length="54" mass="5802">MISGELDSPTLDQAEQQGYLVLHKPLDAVVLYALLGRQLPSGPLTGIAKRNEIA</sequence>
<name>A0ABR9D610_9GAMM</name>
<evidence type="ECO:0000313" key="2">
    <source>
        <dbReference type="Proteomes" id="UP000652176"/>
    </source>
</evidence>
<protein>
    <recommendedName>
        <fullName evidence="3">Response regulatory domain-containing protein</fullName>
    </recommendedName>
</protein>
<keyword evidence="2" id="KW-1185">Reference proteome</keyword>
<dbReference type="Proteomes" id="UP000652176">
    <property type="component" value="Unassembled WGS sequence"/>
</dbReference>
<dbReference type="EMBL" id="JACXSS010000001">
    <property type="protein sequence ID" value="MBD9358375.1"/>
    <property type="molecule type" value="Genomic_DNA"/>
</dbReference>
<evidence type="ECO:0000313" key="1">
    <source>
        <dbReference type="EMBL" id="MBD9358375.1"/>
    </source>
</evidence>
<gene>
    <name evidence="1" type="ORF">IE877_21275</name>
</gene>
<reference evidence="1 2" key="1">
    <citation type="submission" date="2020-09" db="EMBL/GenBank/DDBJ databases">
        <title>Methylomonas albis sp. nov. and Methylomonas fluvii sp. nov.: Two cold-adapted methanotrophs from the River Elbe and an amended description of Methylovulum psychrotolerans strain Eb1.</title>
        <authorList>
            <person name="Bussmann I.K."/>
            <person name="Klings K.-W."/>
            <person name="Warnstedt J."/>
            <person name="Hoppert M."/>
            <person name="Saborowski A."/>
            <person name="Horn F."/>
            <person name="Liebner S."/>
        </authorList>
    </citation>
    <scope>NUCLEOTIDE SEQUENCE [LARGE SCALE GENOMIC DNA]</scope>
    <source>
        <strain evidence="1 2">EbA</strain>
    </source>
</reference>
<evidence type="ECO:0008006" key="3">
    <source>
        <dbReference type="Google" id="ProtNLM"/>
    </source>
</evidence>
<organism evidence="1 2">
    <name type="scientific">Methylomonas albis</name>
    <dbReference type="NCBI Taxonomy" id="1854563"/>
    <lineage>
        <taxon>Bacteria</taxon>
        <taxon>Pseudomonadati</taxon>
        <taxon>Pseudomonadota</taxon>
        <taxon>Gammaproteobacteria</taxon>
        <taxon>Methylococcales</taxon>
        <taxon>Methylococcaceae</taxon>
        <taxon>Methylomonas</taxon>
    </lineage>
</organism>
<comment type="caution">
    <text evidence="1">The sequence shown here is derived from an EMBL/GenBank/DDBJ whole genome shotgun (WGS) entry which is preliminary data.</text>
</comment>
<proteinExistence type="predicted"/>
<accession>A0ABR9D610</accession>